<evidence type="ECO:0000256" key="5">
    <source>
        <dbReference type="ARBA" id="ARBA00022729"/>
    </source>
</evidence>
<dbReference type="InParanoid" id="W0RVK7"/>
<feature type="region of interest" description="Disordered" evidence="12">
    <location>
        <begin position="673"/>
        <end position="693"/>
    </location>
</feature>
<dbReference type="HOGENOM" id="CLU_004317_2_1_0"/>
<keyword evidence="2 10" id="KW-0813">Transport</keyword>
<name>W0RVK7_9BACT</name>
<dbReference type="AlphaFoldDB" id="W0RVK7"/>
<dbReference type="eggNOG" id="COG4771">
    <property type="taxonomic scope" value="Bacteria"/>
</dbReference>
<dbReference type="Pfam" id="PF07715">
    <property type="entry name" value="Plug"/>
    <property type="match status" value="1"/>
</dbReference>
<dbReference type="InterPro" id="IPR036942">
    <property type="entry name" value="Beta-barrel_TonB_sf"/>
</dbReference>
<evidence type="ECO:0000256" key="10">
    <source>
        <dbReference type="PROSITE-ProRule" id="PRU01360"/>
    </source>
</evidence>
<comment type="similarity">
    <text evidence="10 11">Belongs to the TonB-dependent receptor family.</text>
</comment>
<feature type="domain" description="TonB-dependent receptor plug" evidence="14">
    <location>
        <begin position="142"/>
        <end position="271"/>
    </location>
</feature>
<evidence type="ECO:0000259" key="13">
    <source>
        <dbReference type="Pfam" id="PF00593"/>
    </source>
</evidence>
<evidence type="ECO:0000256" key="2">
    <source>
        <dbReference type="ARBA" id="ARBA00022448"/>
    </source>
</evidence>
<keyword evidence="9 10" id="KW-0998">Cell outer membrane</keyword>
<dbReference type="Pfam" id="PF13715">
    <property type="entry name" value="CarbopepD_reg_2"/>
    <property type="match status" value="1"/>
</dbReference>
<dbReference type="InterPro" id="IPR008969">
    <property type="entry name" value="CarboxyPept-like_regulatory"/>
</dbReference>
<dbReference type="EMBL" id="CP007130">
    <property type="protein sequence ID" value="AHG93618.1"/>
    <property type="molecule type" value="Genomic_DNA"/>
</dbReference>
<dbReference type="Pfam" id="PF00593">
    <property type="entry name" value="TonB_dep_Rec_b-barrel"/>
    <property type="match status" value="1"/>
</dbReference>
<evidence type="ECO:0000256" key="11">
    <source>
        <dbReference type="RuleBase" id="RU003357"/>
    </source>
</evidence>
<evidence type="ECO:0000256" key="12">
    <source>
        <dbReference type="SAM" id="MobiDB-lite"/>
    </source>
</evidence>
<evidence type="ECO:0000256" key="8">
    <source>
        <dbReference type="ARBA" id="ARBA00023170"/>
    </source>
</evidence>
<dbReference type="PANTHER" id="PTHR30069:SF29">
    <property type="entry name" value="HEMOGLOBIN AND HEMOGLOBIN-HAPTOGLOBIN-BINDING PROTEIN 1-RELATED"/>
    <property type="match status" value="1"/>
</dbReference>
<keyword evidence="6 11" id="KW-0798">TonB box</keyword>
<dbReference type="InterPro" id="IPR012910">
    <property type="entry name" value="Plug_dom"/>
</dbReference>
<evidence type="ECO:0000256" key="7">
    <source>
        <dbReference type="ARBA" id="ARBA00023136"/>
    </source>
</evidence>
<dbReference type="PATRIC" id="fig|861299.3.peg.6138"/>
<dbReference type="KEGG" id="gba:J421_6083"/>
<evidence type="ECO:0000259" key="14">
    <source>
        <dbReference type="Pfam" id="PF07715"/>
    </source>
</evidence>
<dbReference type="PROSITE" id="PS52016">
    <property type="entry name" value="TONB_DEPENDENT_REC_3"/>
    <property type="match status" value="1"/>
</dbReference>
<keyword evidence="7 10" id="KW-0472">Membrane</keyword>
<comment type="subcellular location">
    <subcellularLocation>
        <location evidence="1 10">Cell outer membrane</location>
        <topology evidence="1 10">Multi-pass membrane protein</topology>
    </subcellularLocation>
</comment>
<evidence type="ECO:0000256" key="3">
    <source>
        <dbReference type="ARBA" id="ARBA00022452"/>
    </source>
</evidence>
<dbReference type="SUPFAM" id="SSF49464">
    <property type="entry name" value="Carboxypeptidase regulatory domain-like"/>
    <property type="match status" value="1"/>
</dbReference>
<dbReference type="InterPro" id="IPR037066">
    <property type="entry name" value="Plug_dom_sf"/>
</dbReference>
<keyword evidence="8" id="KW-0675">Receptor</keyword>
<dbReference type="InterPro" id="IPR039426">
    <property type="entry name" value="TonB-dep_rcpt-like"/>
</dbReference>
<dbReference type="GO" id="GO:0044718">
    <property type="term" value="P:siderophore transmembrane transport"/>
    <property type="evidence" value="ECO:0007669"/>
    <property type="project" value="TreeGrafter"/>
</dbReference>
<accession>W0RVK7</accession>
<sequence>MPPTAARRLAPATPPILGGWLLLVTLALGAPDLRAQPTSGPTGVVAGTVTDGVAHTPLTGVAVALDGTRFGAATGADGRYRITGVPAGTYTAIARRIGYNPTRLSVTVTAGREATADFGLQASAIALDQVVISGTAGETQRREVGNAVATIDAATALQQSAAPNVASLLNARAPGVAVRQRTGRLGAGPTIEVRGRSSLSLENSPLIYVDGVRVNNQTSSGPQAVAGRLGGQGSQVGGRLNDINPDDIESIEVIKGPAAATIYGTEAANGVIQIITKKGAAGAAPQISAQVEEGSLEFANAVDRVQTNYFKDPTSGQIVTWNGLQQEADSGRPIYKTGQTRKFTGSLSGGRDALRYYLGSTYENDLGIEPNNSLRQFSLHTNLNSSVRPSTELAMSVNYVAGDTHLGADYGASPLLGAQVGHRLLFAGTRGFFAVPPEVPQQLYDNSTRVDRFTGSATITNRPASWFTQRAIVGLDYAGSDERALERFAPPEIARYLTAAAAGGAIGQTLRHNSVFTGDYNGSARVSLTSALSSKSSVGGQFYKTALNSSFLGGTAFPAPGVDIVSGTTAPVASSQSETINTTIGAYAEQQFGWHDRLFLSGALRVDNNSAFGEDFKWVTYPKVSASWVVNEEPFWERWRNAVNTLRLRAAYGESGRQPAAFSALRTFAATTGPGGSSAVTPNSLGNPDLKPERGKEVELGFEAGLYNRLTLDFTYYNKKTYDEIVQQPVAPSSGFPGTQYRNLGQVDNKGVELSANLRAVARRTVSWDINANVATNKDVIRDLGGLPTIIASYGAANVVGYPIGGIFVRHVISAERNATTGQATNILCEGPNGTGVACATAPFVFWGTPTPKVTGAVSSTVTLWQRLSLYGLADFRRGNKLQNSVELLRCTGAVGGALCRANYYPQEYDPLYLAETNINAVALGTVDQYIQDAGFTKLREISATYTFPERITRARTSLTIAGRNLYTWTKYRGIDPESNINNAATTTATLDQAVTPPLRSFVATVRVTW</sequence>
<dbReference type="Gene3D" id="2.60.40.1120">
    <property type="entry name" value="Carboxypeptidase-like, regulatory domain"/>
    <property type="match status" value="1"/>
</dbReference>
<dbReference type="SUPFAM" id="SSF56935">
    <property type="entry name" value="Porins"/>
    <property type="match status" value="1"/>
</dbReference>
<dbReference type="InterPro" id="IPR023996">
    <property type="entry name" value="TonB-dep_OMP_SusC/RagA"/>
</dbReference>
<dbReference type="Proteomes" id="UP000019151">
    <property type="component" value="Plasmid 2"/>
</dbReference>
<dbReference type="Gene3D" id="2.40.170.20">
    <property type="entry name" value="TonB-dependent receptor, beta-barrel domain"/>
    <property type="match status" value="1"/>
</dbReference>
<dbReference type="RefSeq" id="WP_104023526.1">
    <property type="nucleotide sequence ID" value="NZ_CP007130.1"/>
</dbReference>
<keyword evidence="3 10" id="KW-1134">Transmembrane beta strand</keyword>
<dbReference type="PANTHER" id="PTHR30069">
    <property type="entry name" value="TONB-DEPENDENT OUTER MEMBRANE RECEPTOR"/>
    <property type="match status" value="1"/>
</dbReference>
<geneLocation type="plasmid" evidence="15 16">
    <name>2</name>
</geneLocation>
<proteinExistence type="inferred from homology"/>
<gene>
    <name evidence="15" type="ORF">J421_6083</name>
</gene>
<dbReference type="GO" id="GO:0015344">
    <property type="term" value="F:siderophore uptake transmembrane transporter activity"/>
    <property type="evidence" value="ECO:0007669"/>
    <property type="project" value="TreeGrafter"/>
</dbReference>
<dbReference type="InterPro" id="IPR000531">
    <property type="entry name" value="Beta-barrel_TonB"/>
</dbReference>
<evidence type="ECO:0000256" key="6">
    <source>
        <dbReference type="ARBA" id="ARBA00023077"/>
    </source>
</evidence>
<reference evidence="15 16" key="1">
    <citation type="journal article" date="2014" name="Genome Announc.">
        <title>Genome Sequence and Methylome of Soil Bacterium Gemmatirosa kalamazoonensis KBS708T, a Member of the Rarely Cultivated Gemmatimonadetes Phylum.</title>
        <authorList>
            <person name="Debruyn J.M."/>
            <person name="Radosevich M."/>
            <person name="Wommack K.E."/>
            <person name="Polson S.W."/>
            <person name="Hauser L.J."/>
            <person name="Fawaz M.N."/>
            <person name="Korlach J."/>
            <person name="Tsai Y.C."/>
        </authorList>
    </citation>
    <scope>NUCLEOTIDE SEQUENCE [LARGE SCALE GENOMIC DNA]</scope>
    <source>
        <strain evidence="15 16">KBS708</strain>
        <plasmid evidence="16">Plasmid 2</plasmid>
    </source>
</reference>
<evidence type="ECO:0000256" key="9">
    <source>
        <dbReference type="ARBA" id="ARBA00023237"/>
    </source>
</evidence>
<keyword evidence="5" id="KW-0732">Signal</keyword>
<feature type="domain" description="TonB-dependent receptor-like beta-barrel" evidence="13">
    <location>
        <begin position="445"/>
        <end position="806"/>
    </location>
</feature>
<dbReference type="OrthoDB" id="9768177at2"/>
<evidence type="ECO:0000256" key="4">
    <source>
        <dbReference type="ARBA" id="ARBA00022692"/>
    </source>
</evidence>
<organism evidence="15 16">
    <name type="scientific">Gemmatirosa kalamazoonensis</name>
    <dbReference type="NCBI Taxonomy" id="861299"/>
    <lineage>
        <taxon>Bacteria</taxon>
        <taxon>Pseudomonadati</taxon>
        <taxon>Gemmatimonadota</taxon>
        <taxon>Gemmatimonadia</taxon>
        <taxon>Gemmatimonadales</taxon>
        <taxon>Gemmatimonadaceae</taxon>
        <taxon>Gemmatirosa</taxon>
    </lineage>
</organism>
<protein>
    <submittedName>
        <fullName evidence="15">TonB-dependent outer membrane protein, SusC/RagA</fullName>
    </submittedName>
</protein>
<keyword evidence="4 10" id="KW-0812">Transmembrane</keyword>
<evidence type="ECO:0000313" key="15">
    <source>
        <dbReference type="EMBL" id="AHG93618.1"/>
    </source>
</evidence>
<dbReference type="GO" id="GO:0009279">
    <property type="term" value="C:cell outer membrane"/>
    <property type="evidence" value="ECO:0007669"/>
    <property type="project" value="UniProtKB-SubCell"/>
</dbReference>
<keyword evidence="16" id="KW-1185">Reference proteome</keyword>
<evidence type="ECO:0000256" key="1">
    <source>
        <dbReference type="ARBA" id="ARBA00004571"/>
    </source>
</evidence>
<evidence type="ECO:0000313" key="16">
    <source>
        <dbReference type="Proteomes" id="UP000019151"/>
    </source>
</evidence>
<dbReference type="NCBIfam" id="TIGR04056">
    <property type="entry name" value="OMP_RagA_SusC"/>
    <property type="match status" value="1"/>
</dbReference>
<dbReference type="Gene3D" id="2.170.130.10">
    <property type="entry name" value="TonB-dependent receptor, plug domain"/>
    <property type="match status" value="1"/>
</dbReference>
<keyword evidence="15" id="KW-0614">Plasmid</keyword>